<organism evidence="1 2">
    <name type="scientific">Sutterella parvirubra YIT 11816</name>
    <dbReference type="NCBI Taxonomy" id="762967"/>
    <lineage>
        <taxon>Bacteria</taxon>
        <taxon>Pseudomonadati</taxon>
        <taxon>Pseudomonadota</taxon>
        <taxon>Betaproteobacteria</taxon>
        <taxon>Burkholderiales</taxon>
        <taxon>Sutterellaceae</taxon>
        <taxon>Sutterella</taxon>
    </lineage>
</organism>
<dbReference type="HOGENOM" id="CLU_3206133_0_0_4"/>
<reference evidence="1 2" key="1">
    <citation type="submission" date="2011-11" db="EMBL/GenBank/DDBJ databases">
        <authorList>
            <person name="Weinstock G."/>
            <person name="Sodergren E."/>
            <person name="Clifton S."/>
            <person name="Fulton L."/>
            <person name="Fulton B."/>
            <person name="Courtney L."/>
            <person name="Fronick C."/>
            <person name="Harrison M."/>
            <person name="Strong C."/>
            <person name="Farmer C."/>
            <person name="Delahaunty K."/>
            <person name="Markovic C."/>
            <person name="Hall O."/>
            <person name="Minx P."/>
            <person name="Tomlinson C."/>
            <person name="Mitreva M."/>
            <person name="Hou S."/>
            <person name="Chen J."/>
            <person name="Wollam A."/>
            <person name="Pepin K.H."/>
            <person name="Johnson M."/>
            <person name="Bhonagiri V."/>
            <person name="Zhang X."/>
            <person name="Suruliraj S."/>
            <person name="Warren W."/>
            <person name="Chinwalla A."/>
            <person name="Mardis E.R."/>
            <person name="Wilson R.K."/>
        </authorList>
    </citation>
    <scope>NUCLEOTIDE SEQUENCE [LARGE SCALE GENOMIC DNA]</scope>
    <source>
        <strain evidence="1 2">YIT 11816</strain>
    </source>
</reference>
<protein>
    <submittedName>
        <fullName evidence="1">Uncharacterized protein</fullName>
    </submittedName>
</protein>
<evidence type="ECO:0000313" key="1">
    <source>
        <dbReference type="EMBL" id="EHY30566.1"/>
    </source>
</evidence>
<comment type="caution">
    <text evidence="1">The sequence shown here is derived from an EMBL/GenBank/DDBJ whole genome shotgun (WGS) entry which is preliminary data.</text>
</comment>
<name>H3KH46_9BURK</name>
<dbReference type="AlphaFoldDB" id="H3KH46"/>
<dbReference type="EMBL" id="AFBQ01000313">
    <property type="protein sequence ID" value="EHY30566.1"/>
    <property type="molecule type" value="Genomic_DNA"/>
</dbReference>
<keyword evidence="2" id="KW-1185">Reference proteome</keyword>
<proteinExistence type="predicted"/>
<gene>
    <name evidence="1" type="ORF">HMPREF9440_02087</name>
</gene>
<accession>H3KH46</accession>
<dbReference type="Proteomes" id="UP000004956">
    <property type="component" value="Unassembled WGS sequence"/>
</dbReference>
<sequence length="45" mass="4547">MLAGVFVVMSVADGESIRIVVVLPEAARLHQKDGPGGTGERVAGG</sequence>
<evidence type="ECO:0000313" key="2">
    <source>
        <dbReference type="Proteomes" id="UP000004956"/>
    </source>
</evidence>